<evidence type="ECO:0000256" key="1">
    <source>
        <dbReference type="ARBA" id="ARBA00022801"/>
    </source>
</evidence>
<dbReference type="EMBL" id="SOIP01000469">
    <property type="protein sequence ID" value="TET78707.1"/>
    <property type="molecule type" value="Genomic_DNA"/>
</dbReference>
<proteinExistence type="predicted"/>
<comment type="caution">
    <text evidence="2">The sequence shown here is derived from an EMBL/GenBank/DDBJ whole genome shotgun (WGS) entry which is preliminary data.</text>
</comment>
<reference evidence="2 3" key="1">
    <citation type="submission" date="2019-03" db="EMBL/GenBank/DDBJ databases">
        <title>Metabolic potential of uncultured bacteria and archaea associated with petroleum seepage in deep-sea sediments.</title>
        <authorList>
            <person name="Dong X."/>
            <person name="Hubert C."/>
        </authorList>
    </citation>
    <scope>NUCLEOTIDE SEQUENCE [LARGE SCALE GENOMIC DNA]</scope>
    <source>
        <strain evidence="2">E29_bin36</strain>
    </source>
</reference>
<dbReference type="Gene3D" id="3.90.950.10">
    <property type="match status" value="1"/>
</dbReference>
<evidence type="ECO:0000313" key="2">
    <source>
        <dbReference type="EMBL" id="TET78707.1"/>
    </source>
</evidence>
<protein>
    <submittedName>
        <fullName evidence="2">Septum formation inhibitor Maf</fullName>
    </submittedName>
</protein>
<organism evidence="2 3">
    <name type="scientific">candidate division TA06 bacterium</name>
    <dbReference type="NCBI Taxonomy" id="2250710"/>
    <lineage>
        <taxon>Bacteria</taxon>
        <taxon>Bacteria division TA06</taxon>
    </lineage>
</organism>
<dbReference type="AlphaFoldDB" id="A0A523XHE7"/>
<dbReference type="InterPro" id="IPR003697">
    <property type="entry name" value="Maf-like"/>
</dbReference>
<name>A0A523XHE7_UNCT6</name>
<accession>A0A523XHE7</accession>
<sequence>MELVLASASPWRAELLKEVDFSFTIDPPNVREDIESYGYAPD</sequence>
<dbReference type="Proteomes" id="UP000315534">
    <property type="component" value="Unassembled WGS sequence"/>
</dbReference>
<feature type="non-terminal residue" evidence="2">
    <location>
        <position position="42"/>
    </location>
</feature>
<dbReference type="SUPFAM" id="SSF52972">
    <property type="entry name" value="ITPase-like"/>
    <property type="match status" value="1"/>
</dbReference>
<dbReference type="Pfam" id="PF02545">
    <property type="entry name" value="Maf"/>
    <property type="match status" value="1"/>
</dbReference>
<keyword evidence="1" id="KW-0378">Hydrolase</keyword>
<dbReference type="InterPro" id="IPR029001">
    <property type="entry name" value="ITPase-like_fam"/>
</dbReference>
<evidence type="ECO:0000313" key="3">
    <source>
        <dbReference type="Proteomes" id="UP000315534"/>
    </source>
</evidence>
<gene>
    <name evidence="2" type="ORF">E3J38_08110</name>
</gene>
<dbReference type="GO" id="GO:0047429">
    <property type="term" value="F:nucleoside triphosphate diphosphatase activity"/>
    <property type="evidence" value="ECO:0007669"/>
    <property type="project" value="InterPro"/>
</dbReference>